<dbReference type="CDD" id="cd01675">
    <property type="entry name" value="RNR_III"/>
    <property type="match status" value="1"/>
</dbReference>
<evidence type="ECO:0000313" key="7">
    <source>
        <dbReference type="Proteomes" id="UP000199182"/>
    </source>
</evidence>
<organism evidence="6 7">
    <name type="scientific">Acetanaerobacterium elongatum</name>
    <dbReference type="NCBI Taxonomy" id="258515"/>
    <lineage>
        <taxon>Bacteria</taxon>
        <taxon>Bacillati</taxon>
        <taxon>Bacillota</taxon>
        <taxon>Clostridia</taxon>
        <taxon>Eubacteriales</taxon>
        <taxon>Oscillospiraceae</taxon>
        <taxon>Acetanaerobacterium</taxon>
    </lineage>
</organism>
<dbReference type="GO" id="GO:0004748">
    <property type="term" value="F:ribonucleoside-diphosphate reductase activity, thioredoxin disulfide as acceptor"/>
    <property type="evidence" value="ECO:0007669"/>
    <property type="project" value="TreeGrafter"/>
</dbReference>
<sequence length="716" mass="81379">MLTQIVKRDRSTVPFKKEKIVLAIFKAATAVGGDDFMTSERLAQEVIRIAEQKYPDGIADVEGIQDIVEKVLIEAGHAKTAKAYILYREKRRSARESNALIGATINMFTEYLNDRDWQINENANTQKSINGLNNYVREAFTKNYWLHEVYTDSIRAAHQSGDIHIHDLGFFGPYCAGWDLRQILMHGFGGVPGKVESSPPKHLRTFLGQIVNSTFTTQGESAGAQAWSSFDTYCAPFIRYDNLDYKTVKQALQEFIFNLNVPTRVGFQCPFSNLTFDIVVPRALKEENVIIGGELKSETYGDFQEEMNLLNTAFCDVMMEGDLKGRVFTFPIPTINVTKSFDWESPVVEKFMEITCKYGIPYFSNYVNSDLSPEDALSMCCRLRLNTSELRKRGGGLFGSNPLTGSIGVVTVNLPRLAYLSKSESEFCTRLWQQMNIAKDSLEIKRKVIEEQTARGLYPYSANYLKDVKQRTGSYWYNHFNTIGLIGMNEACQNLLGEEYDLTTKEGQGFAIRTLSYMRDVIKDIQDETGHYYNLEATPAEGTSYRLAKADTERYPTIITAGDRVPYYSNSSQLPVGYTDDIFETLDLQDELQSLYTGGTVLHFYLGEEIKDTRAAKLLIKKIFTNYKLPYISLTPTFSVCNDHGYISGEHFTCPECGAPTEVWSRVVGYLRPVQNFNKGKREEYEQRKKYVIRQNAEPAGQEEPRREAPQRNTAI</sequence>
<dbReference type="PROSITE" id="PS51161">
    <property type="entry name" value="ATP_CONE"/>
    <property type="match status" value="1"/>
</dbReference>
<reference evidence="6 7" key="1">
    <citation type="submission" date="2016-10" db="EMBL/GenBank/DDBJ databases">
        <authorList>
            <person name="de Groot N.N."/>
        </authorList>
    </citation>
    <scope>NUCLEOTIDE SEQUENCE [LARGE SCALE GENOMIC DNA]</scope>
    <source>
        <strain evidence="6 7">CGMCC 1.5012</strain>
    </source>
</reference>
<dbReference type="InterPro" id="IPR005144">
    <property type="entry name" value="ATP-cone_dom"/>
</dbReference>
<dbReference type="Pfam" id="PF03477">
    <property type="entry name" value="ATP-cone"/>
    <property type="match status" value="1"/>
</dbReference>
<dbReference type="GO" id="GO:0005524">
    <property type="term" value="F:ATP binding"/>
    <property type="evidence" value="ECO:0007669"/>
    <property type="project" value="UniProtKB-UniRule"/>
</dbReference>
<evidence type="ECO:0000256" key="4">
    <source>
        <dbReference type="SAM" id="MobiDB-lite"/>
    </source>
</evidence>
<proteinExistence type="predicted"/>
<evidence type="ECO:0000256" key="3">
    <source>
        <dbReference type="PROSITE-ProRule" id="PRU00492"/>
    </source>
</evidence>
<dbReference type="AlphaFoldDB" id="A0A1H0GI24"/>
<protein>
    <submittedName>
        <fullName evidence="6">Ribonucleoside-triphosphate reductase class III catalytic subunit</fullName>
    </submittedName>
</protein>
<dbReference type="OrthoDB" id="9804622at2"/>
<feature type="region of interest" description="Disordered" evidence="4">
    <location>
        <begin position="694"/>
        <end position="716"/>
    </location>
</feature>
<dbReference type="Pfam" id="PF13597">
    <property type="entry name" value="NRDD"/>
    <property type="match status" value="1"/>
</dbReference>
<keyword evidence="7" id="KW-1185">Reference proteome</keyword>
<dbReference type="Proteomes" id="UP000199182">
    <property type="component" value="Unassembled WGS sequence"/>
</dbReference>
<dbReference type="EMBL" id="FNID01000051">
    <property type="protein sequence ID" value="SDO06483.1"/>
    <property type="molecule type" value="Genomic_DNA"/>
</dbReference>
<dbReference type="SUPFAM" id="SSF51998">
    <property type="entry name" value="PFL-like glycyl radical enzymes"/>
    <property type="match status" value="1"/>
</dbReference>
<name>A0A1H0GI24_9FIRM</name>
<evidence type="ECO:0000256" key="2">
    <source>
        <dbReference type="ARBA" id="ARBA00022840"/>
    </source>
</evidence>
<dbReference type="InterPro" id="IPR012833">
    <property type="entry name" value="NrdD"/>
</dbReference>
<evidence type="ECO:0000256" key="1">
    <source>
        <dbReference type="ARBA" id="ARBA00022741"/>
    </source>
</evidence>
<dbReference type="GO" id="GO:0006260">
    <property type="term" value="P:DNA replication"/>
    <property type="evidence" value="ECO:0007669"/>
    <property type="project" value="InterPro"/>
</dbReference>
<dbReference type="PANTHER" id="PTHR21075">
    <property type="entry name" value="ANAEROBIC RIBONUCLEOSIDE-TRIPHOSPHATE REDUCTASE"/>
    <property type="match status" value="1"/>
</dbReference>
<dbReference type="STRING" id="258515.SAMN05192585_1517"/>
<dbReference type="PANTHER" id="PTHR21075:SF0">
    <property type="entry name" value="ANAEROBIC RIBONUCLEOSIDE-TRIPHOSPHATE REDUCTASE"/>
    <property type="match status" value="1"/>
</dbReference>
<dbReference type="GO" id="GO:0031250">
    <property type="term" value="C:anaerobic ribonucleoside-triphosphate reductase complex"/>
    <property type="evidence" value="ECO:0007669"/>
    <property type="project" value="TreeGrafter"/>
</dbReference>
<keyword evidence="2 3" id="KW-0067">ATP-binding</keyword>
<dbReference type="Gene3D" id="3.20.70.20">
    <property type="match status" value="1"/>
</dbReference>
<gene>
    <name evidence="6" type="ORF">SAMN05192585_1517</name>
</gene>
<keyword evidence="1 3" id="KW-0547">Nucleotide-binding</keyword>
<dbReference type="RefSeq" id="WP_092643390.1">
    <property type="nucleotide sequence ID" value="NZ_FNID01000051.1"/>
</dbReference>
<dbReference type="NCBIfam" id="TIGR02487">
    <property type="entry name" value="NrdD"/>
    <property type="match status" value="1"/>
</dbReference>
<dbReference type="GO" id="GO:0008998">
    <property type="term" value="F:ribonucleoside-triphosphate reductase (thioredoxin) activity"/>
    <property type="evidence" value="ECO:0007669"/>
    <property type="project" value="InterPro"/>
</dbReference>
<dbReference type="NCBIfam" id="NF006126">
    <property type="entry name" value="PRK08270.1"/>
    <property type="match status" value="1"/>
</dbReference>
<evidence type="ECO:0000259" key="5">
    <source>
        <dbReference type="PROSITE" id="PS51161"/>
    </source>
</evidence>
<feature type="domain" description="ATP-cone" evidence="5">
    <location>
        <begin position="3"/>
        <end position="95"/>
    </location>
</feature>
<evidence type="ECO:0000313" key="6">
    <source>
        <dbReference type="EMBL" id="SDO06483.1"/>
    </source>
</evidence>
<dbReference type="GO" id="GO:0009265">
    <property type="term" value="P:2'-deoxyribonucleotide biosynthetic process"/>
    <property type="evidence" value="ECO:0007669"/>
    <property type="project" value="TreeGrafter"/>
</dbReference>
<accession>A0A1H0GI24</accession>